<dbReference type="GO" id="GO:0005886">
    <property type="term" value="C:plasma membrane"/>
    <property type="evidence" value="ECO:0007669"/>
    <property type="project" value="UniProtKB-SubCell"/>
</dbReference>
<keyword evidence="6 8" id="KW-1133">Transmembrane helix</keyword>
<evidence type="ECO:0000313" key="10">
    <source>
        <dbReference type="Proteomes" id="UP001213664"/>
    </source>
</evidence>
<evidence type="ECO:0000256" key="5">
    <source>
        <dbReference type="ARBA" id="ARBA00022692"/>
    </source>
</evidence>
<name>A0AAJ5X2Z9_9CAUL</name>
<comment type="similarity">
    <text evidence="2">Belongs to the binding-protein-dependent transport system permease family. FecCD subfamily.</text>
</comment>
<evidence type="ECO:0000256" key="2">
    <source>
        <dbReference type="ARBA" id="ARBA00007935"/>
    </source>
</evidence>
<evidence type="ECO:0000256" key="7">
    <source>
        <dbReference type="ARBA" id="ARBA00023136"/>
    </source>
</evidence>
<feature type="transmembrane region" description="Helical" evidence="8">
    <location>
        <begin position="302"/>
        <end position="321"/>
    </location>
</feature>
<dbReference type="GO" id="GO:0022857">
    <property type="term" value="F:transmembrane transporter activity"/>
    <property type="evidence" value="ECO:0007669"/>
    <property type="project" value="InterPro"/>
</dbReference>
<keyword evidence="4" id="KW-1003">Cell membrane</keyword>
<dbReference type="Pfam" id="PF01032">
    <property type="entry name" value="FecCD"/>
    <property type="match status" value="1"/>
</dbReference>
<sequence>MTVSLPSSHLARQVLGQHRRQRLHRRLLLAGLAFACVAALCLDAATGPSGLAAWRIVTGIVRPDLLTPSEAAIIWQIRLPYALTAILVGAALALSGAEMQTVLNNPLASPFTLGVSSAASFGASLAIVLGLGLPFVPADGVVALNAFVFAFGSVLLLQALARARRGGVQSIVLFGIALVFAFNALTALVQFVASQEALQQLVFWTMGSLSRASWRSVAVLAAVLAVTLPFSWTAARALTALRLGEDRALSAGVDVGRLRFLALLRASLLSAAAVAFVGVVGFVGLVGPHIARLLVGEDHRLYLPASVLSGALLMSLASAASKVLVPGALLPVGVVTAVIGVPAFLILIFRSGARG</sequence>
<protein>
    <submittedName>
        <fullName evidence="9">Iron ABC transporter permease</fullName>
    </submittedName>
</protein>
<evidence type="ECO:0000256" key="1">
    <source>
        <dbReference type="ARBA" id="ARBA00004651"/>
    </source>
</evidence>
<gene>
    <name evidence="9" type="ORF">P0Y50_00730</name>
</gene>
<dbReference type="SUPFAM" id="SSF81345">
    <property type="entry name" value="ABC transporter involved in vitamin B12 uptake, BtuC"/>
    <property type="match status" value="1"/>
</dbReference>
<feature type="transmembrane region" description="Helical" evidence="8">
    <location>
        <begin position="328"/>
        <end position="349"/>
    </location>
</feature>
<keyword evidence="3" id="KW-0813">Transport</keyword>
<keyword evidence="5 8" id="KW-0812">Transmembrane</keyword>
<evidence type="ECO:0000256" key="8">
    <source>
        <dbReference type="SAM" id="Phobius"/>
    </source>
</evidence>
<comment type="subcellular location">
    <subcellularLocation>
        <location evidence="1">Cell membrane</location>
        <topology evidence="1">Multi-pass membrane protein</topology>
    </subcellularLocation>
</comment>
<dbReference type="AlphaFoldDB" id="A0AAJ5X2Z9"/>
<dbReference type="Gene3D" id="1.10.3470.10">
    <property type="entry name" value="ABC transporter involved in vitamin B12 uptake, BtuC"/>
    <property type="match status" value="1"/>
</dbReference>
<feature type="transmembrane region" description="Helical" evidence="8">
    <location>
        <begin position="77"/>
        <end position="99"/>
    </location>
</feature>
<feature type="transmembrane region" description="Helical" evidence="8">
    <location>
        <begin position="111"/>
        <end position="136"/>
    </location>
</feature>
<feature type="transmembrane region" description="Helical" evidence="8">
    <location>
        <begin position="213"/>
        <end position="232"/>
    </location>
</feature>
<dbReference type="InterPro" id="IPR000522">
    <property type="entry name" value="ABC_transptr_permease_BtuC"/>
</dbReference>
<dbReference type="InterPro" id="IPR037294">
    <property type="entry name" value="ABC_BtuC-like"/>
</dbReference>
<evidence type="ECO:0000256" key="6">
    <source>
        <dbReference type="ARBA" id="ARBA00022989"/>
    </source>
</evidence>
<dbReference type="GO" id="GO:0033214">
    <property type="term" value="P:siderophore-iron import into cell"/>
    <property type="evidence" value="ECO:0007669"/>
    <property type="project" value="TreeGrafter"/>
</dbReference>
<dbReference type="Proteomes" id="UP001213664">
    <property type="component" value="Chromosome"/>
</dbReference>
<evidence type="ECO:0000256" key="3">
    <source>
        <dbReference type="ARBA" id="ARBA00022448"/>
    </source>
</evidence>
<evidence type="ECO:0000313" key="9">
    <source>
        <dbReference type="EMBL" id="WEK40157.1"/>
    </source>
</evidence>
<organism evidence="9 10">
    <name type="scientific">Candidatus Brevundimonas colombiensis</name>
    <dbReference type="NCBI Taxonomy" id="3121376"/>
    <lineage>
        <taxon>Bacteria</taxon>
        <taxon>Pseudomonadati</taxon>
        <taxon>Pseudomonadota</taxon>
        <taxon>Alphaproteobacteria</taxon>
        <taxon>Caulobacterales</taxon>
        <taxon>Caulobacteraceae</taxon>
        <taxon>Brevundimonas</taxon>
    </lineage>
</organism>
<reference evidence="9" key="1">
    <citation type="submission" date="2023-03" db="EMBL/GenBank/DDBJ databases">
        <title>Andean soil-derived lignocellulolytic bacterial consortium as a source of novel taxa and putative plastic-active enzymes.</title>
        <authorList>
            <person name="Diaz-Garcia L."/>
            <person name="Chuvochina M."/>
            <person name="Feuerriegel G."/>
            <person name="Bunk B."/>
            <person name="Sproer C."/>
            <person name="Streit W.R."/>
            <person name="Rodriguez L.M."/>
            <person name="Overmann J."/>
            <person name="Jimenez D.J."/>
        </authorList>
    </citation>
    <scope>NUCLEOTIDE SEQUENCE</scope>
    <source>
        <strain evidence="9">MAG 833</strain>
    </source>
</reference>
<dbReference type="PANTHER" id="PTHR30472:SF25">
    <property type="entry name" value="ABC TRANSPORTER PERMEASE PROTEIN MJ0876-RELATED"/>
    <property type="match status" value="1"/>
</dbReference>
<keyword evidence="7 8" id="KW-0472">Membrane</keyword>
<dbReference type="FunFam" id="1.10.3470.10:FF:000001">
    <property type="entry name" value="Vitamin B12 ABC transporter permease BtuC"/>
    <property type="match status" value="1"/>
</dbReference>
<proteinExistence type="inferred from homology"/>
<feature type="transmembrane region" description="Helical" evidence="8">
    <location>
        <begin position="266"/>
        <end position="290"/>
    </location>
</feature>
<feature type="transmembrane region" description="Helical" evidence="8">
    <location>
        <begin position="142"/>
        <end position="160"/>
    </location>
</feature>
<dbReference type="CDD" id="cd06550">
    <property type="entry name" value="TM_ABC_iron-siderophores_like"/>
    <property type="match status" value="1"/>
</dbReference>
<feature type="transmembrane region" description="Helical" evidence="8">
    <location>
        <begin position="172"/>
        <end position="193"/>
    </location>
</feature>
<accession>A0AAJ5X2Z9</accession>
<dbReference type="EMBL" id="CP119326">
    <property type="protein sequence ID" value="WEK40157.1"/>
    <property type="molecule type" value="Genomic_DNA"/>
</dbReference>
<dbReference type="PANTHER" id="PTHR30472">
    <property type="entry name" value="FERRIC ENTEROBACTIN TRANSPORT SYSTEM PERMEASE PROTEIN"/>
    <property type="match status" value="1"/>
</dbReference>
<evidence type="ECO:0000256" key="4">
    <source>
        <dbReference type="ARBA" id="ARBA00022475"/>
    </source>
</evidence>